<keyword evidence="1" id="KW-0378">Hydrolase</keyword>
<dbReference type="GO" id="GO:0080032">
    <property type="term" value="F:methyl jasmonate esterase activity"/>
    <property type="evidence" value="ECO:0007669"/>
    <property type="project" value="TreeGrafter"/>
</dbReference>
<proteinExistence type="predicted"/>
<evidence type="ECO:0000256" key="1">
    <source>
        <dbReference type="ARBA" id="ARBA00022801"/>
    </source>
</evidence>
<dbReference type="GO" id="GO:0009696">
    <property type="term" value="P:salicylic acid metabolic process"/>
    <property type="evidence" value="ECO:0007669"/>
    <property type="project" value="TreeGrafter"/>
</dbReference>
<dbReference type="PANTHER" id="PTHR10992:SF1083">
    <property type="entry name" value="METHYLESTERASE 1"/>
    <property type="match status" value="1"/>
</dbReference>
<feature type="domain" description="AB hydrolase-1" evidence="2">
    <location>
        <begin position="210"/>
        <end position="376"/>
    </location>
</feature>
<accession>A0A6A4L231</accession>
<gene>
    <name evidence="3" type="ORF">C3L33_19164</name>
</gene>
<dbReference type="InterPro" id="IPR000073">
    <property type="entry name" value="AB_hydrolase_1"/>
</dbReference>
<comment type="caution">
    <text evidence="3">The sequence shown here is derived from an EMBL/GenBank/DDBJ whole genome shotgun (WGS) entry which is preliminary data.</text>
</comment>
<dbReference type="OrthoDB" id="408373at2759"/>
<dbReference type="Gene3D" id="3.40.50.1820">
    <property type="entry name" value="alpha/beta hydrolase"/>
    <property type="match status" value="2"/>
</dbReference>
<dbReference type="InterPro" id="IPR045889">
    <property type="entry name" value="MES/HNL"/>
</dbReference>
<feature type="domain" description="AB hydrolase-1" evidence="2">
    <location>
        <begin position="30"/>
        <end position="196"/>
    </location>
</feature>
<dbReference type="EMBL" id="QEFC01003225">
    <property type="protein sequence ID" value="KAE9448938.1"/>
    <property type="molecule type" value="Genomic_DNA"/>
</dbReference>
<name>A0A6A4L231_9ERIC</name>
<dbReference type="GO" id="GO:0080030">
    <property type="term" value="F:methyl indole-3-acetate esterase activity"/>
    <property type="evidence" value="ECO:0007669"/>
    <property type="project" value="TreeGrafter"/>
</dbReference>
<evidence type="ECO:0000313" key="3">
    <source>
        <dbReference type="EMBL" id="KAE9448938.1"/>
    </source>
</evidence>
<dbReference type="GO" id="GO:0009694">
    <property type="term" value="P:jasmonic acid metabolic process"/>
    <property type="evidence" value="ECO:0007669"/>
    <property type="project" value="TreeGrafter"/>
</dbReference>
<feature type="non-terminal residue" evidence="3">
    <location>
        <position position="1"/>
    </location>
</feature>
<dbReference type="Pfam" id="PF12697">
    <property type="entry name" value="Abhydrolase_6"/>
    <property type="match status" value="2"/>
</dbReference>
<evidence type="ECO:0000259" key="2">
    <source>
        <dbReference type="Pfam" id="PF12697"/>
    </source>
</evidence>
<reference evidence="3" key="1">
    <citation type="journal article" date="2019" name="Genome Biol. Evol.">
        <title>The Rhododendron genome and chromosomal organization provide insight into shared whole-genome duplications across the heath family (Ericaceae).</title>
        <authorList>
            <person name="Soza V.L."/>
            <person name="Lindsley D."/>
            <person name="Waalkes A."/>
            <person name="Ramage E."/>
            <person name="Patwardhan R.P."/>
            <person name="Burton J.N."/>
            <person name="Adey A."/>
            <person name="Kumar A."/>
            <person name="Qiu R."/>
            <person name="Shendure J."/>
            <person name="Hall B."/>
        </authorList>
    </citation>
    <scope>NUCLEOTIDE SEQUENCE</scope>
    <source>
        <strain evidence="3">RSF 1966-606</strain>
    </source>
</reference>
<dbReference type="FunFam" id="3.40.50.1820:FF:000051">
    <property type="entry name" value="(S)-hydroxynitrile lyase"/>
    <property type="match status" value="2"/>
</dbReference>
<dbReference type="InterPro" id="IPR029058">
    <property type="entry name" value="AB_hydrolase_fold"/>
</dbReference>
<dbReference type="AlphaFoldDB" id="A0A6A4L231"/>
<dbReference type="SUPFAM" id="SSF53474">
    <property type="entry name" value="alpha/beta-Hydrolases"/>
    <property type="match status" value="2"/>
</dbReference>
<dbReference type="GO" id="GO:0080031">
    <property type="term" value="F:methyl salicylate esterase activity"/>
    <property type="evidence" value="ECO:0007669"/>
    <property type="project" value="TreeGrafter"/>
</dbReference>
<organism evidence="3">
    <name type="scientific">Rhododendron williamsianum</name>
    <dbReference type="NCBI Taxonomy" id="262921"/>
    <lineage>
        <taxon>Eukaryota</taxon>
        <taxon>Viridiplantae</taxon>
        <taxon>Streptophyta</taxon>
        <taxon>Embryophyta</taxon>
        <taxon>Tracheophyta</taxon>
        <taxon>Spermatophyta</taxon>
        <taxon>Magnoliopsida</taxon>
        <taxon>eudicotyledons</taxon>
        <taxon>Gunneridae</taxon>
        <taxon>Pentapetalae</taxon>
        <taxon>asterids</taxon>
        <taxon>Ericales</taxon>
        <taxon>Ericaceae</taxon>
        <taxon>Ericoideae</taxon>
        <taxon>Rhodoreae</taxon>
        <taxon>Rhododendron</taxon>
    </lineage>
</organism>
<protein>
    <recommendedName>
        <fullName evidence="2">AB hydrolase-1 domain-containing protein</fullName>
    </recommendedName>
</protein>
<dbReference type="PANTHER" id="PTHR10992">
    <property type="entry name" value="METHYLESTERASE FAMILY MEMBER"/>
    <property type="match status" value="1"/>
</dbReference>
<sequence>MEAAGHQFTAVDLSACGADPKKLDEWDTVGGGIASAVAMEKYPRKISLAIFLTGIMPDTEHGPSYALDQYAAGTPADAWKDTQFSVYGDPNEPLTSLVVGPHFLKSTLYQLCPIEDFTLAPLMVRPGSLFIEDLHKIKKFTDEGFGSVTRVYVVCEQDKCIPPEFQRWMIENNPVKEVKVIEEADHMPMFSAPEKLCKCLLEIAAYKYIGGGIASAVAMEKYPRKISLAIFLTGIMPDTEHGPSYALDQYAAGTPADAWKDTQFSVYGDPNEPLTSLVVGPHFLKSTLYQLCPIEDFTLAPLMVRPGSLFIEDLHKIKKFTDEGFGSVTRVYVVCEQDKCIPPEFQRWMIENNPVKEVKVIEEADHMPMFSAPEKLCKCLLEIAAYKYST</sequence>